<dbReference type="PANTHER" id="PTHR33451">
    <property type="entry name" value="MALATE-2H(+)/NA(+)-LACTATE ANTIPORTER"/>
    <property type="match status" value="1"/>
</dbReference>
<feature type="transmembrane region" description="Helical" evidence="9">
    <location>
        <begin position="373"/>
        <end position="391"/>
    </location>
</feature>
<evidence type="ECO:0000256" key="1">
    <source>
        <dbReference type="ARBA" id="ARBA00004651"/>
    </source>
</evidence>
<dbReference type="NCBIfam" id="TIGR00931">
    <property type="entry name" value="antiport_nhaC"/>
    <property type="match status" value="1"/>
</dbReference>
<keyword evidence="4" id="KW-1003">Cell membrane</keyword>
<evidence type="ECO:0000259" key="10">
    <source>
        <dbReference type="Pfam" id="PF03553"/>
    </source>
</evidence>
<dbReference type="PANTHER" id="PTHR33451:SF3">
    <property type="entry name" value="MALATE-2H(+)_NA(+)-LACTATE ANTIPORTER"/>
    <property type="match status" value="1"/>
</dbReference>
<evidence type="ECO:0000256" key="2">
    <source>
        <dbReference type="ARBA" id="ARBA00022448"/>
    </source>
</evidence>
<dbReference type="Proteomes" id="UP001566331">
    <property type="component" value="Unassembled WGS sequence"/>
</dbReference>
<feature type="transmembrane region" description="Helical" evidence="9">
    <location>
        <begin position="332"/>
        <end position="352"/>
    </location>
</feature>
<comment type="caution">
    <text evidence="11">The sequence shown here is derived from an EMBL/GenBank/DDBJ whole genome shotgun (WGS) entry which is preliminary data.</text>
</comment>
<feature type="transmembrane region" description="Helical" evidence="9">
    <location>
        <begin position="39"/>
        <end position="57"/>
    </location>
</feature>
<feature type="transmembrane region" description="Helical" evidence="9">
    <location>
        <begin position="12"/>
        <end position="33"/>
    </location>
</feature>
<feature type="transmembrane region" description="Helical" evidence="9">
    <location>
        <begin position="69"/>
        <end position="95"/>
    </location>
</feature>
<evidence type="ECO:0000313" key="12">
    <source>
        <dbReference type="Proteomes" id="UP001566331"/>
    </source>
</evidence>
<gene>
    <name evidence="11" type="primary">nhaC</name>
    <name evidence="11" type="ORF">AB6713_05025</name>
</gene>
<evidence type="ECO:0000256" key="6">
    <source>
        <dbReference type="ARBA" id="ARBA00022989"/>
    </source>
</evidence>
<feature type="transmembrane region" description="Helical" evidence="9">
    <location>
        <begin position="267"/>
        <end position="291"/>
    </location>
</feature>
<reference evidence="11 12" key="1">
    <citation type="submission" date="2024-07" db="EMBL/GenBank/DDBJ databases">
        <title>Luteimonas salilacus sp. nov., isolated from the shore soil of Salt Lake in Tibet of China.</title>
        <authorList>
            <person name="Zhang X."/>
            <person name="Li A."/>
        </authorList>
    </citation>
    <scope>NUCLEOTIDE SEQUENCE [LARGE SCALE GENOMIC DNA]</scope>
    <source>
        <strain evidence="11 12">B3-2-R+30</strain>
    </source>
</reference>
<protein>
    <submittedName>
        <fullName evidence="11">Na+/H+ antiporter NhaC</fullName>
    </submittedName>
</protein>
<proteinExistence type="inferred from homology"/>
<keyword evidence="2" id="KW-0813">Transport</keyword>
<keyword evidence="7 9" id="KW-0472">Membrane</keyword>
<dbReference type="InterPro" id="IPR018461">
    <property type="entry name" value="Na/H_Antiport_NhaC-like_C"/>
</dbReference>
<organism evidence="11 12">
    <name type="scientific">Luteimonas salinilitoris</name>
    <dbReference type="NCBI Taxonomy" id="3237697"/>
    <lineage>
        <taxon>Bacteria</taxon>
        <taxon>Pseudomonadati</taxon>
        <taxon>Pseudomonadota</taxon>
        <taxon>Gammaproteobacteria</taxon>
        <taxon>Lysobacterales</taxon>
        <taxon>Lysobacteraceae</taxon>
        <taxon>Luteimonas</taxon>
    </lineage>
</organism>
<evidence type="ECO:0000256" key="5">
    <source>
        <dbReference type="ARBA" id="ARBA00022692"/>
    </source>
</evidence>
<sequence>MNRPASREPSLLQALTPLLFLMAMLATAVYLYADDASYGANQIALLLAAGAAALVGLRNGMRWQEIQDSLVQGVALAVVPIFILLAVGALIGTWILSGTVPMLIVYGMQLLHPAYFYPAACLICAIVAIAIGSSWTVAGTLGVALIGVAQGLDMSLPITAGAIISGAYFGDKMSPLSDTTNIAPAAAGSELFAHIRHMIWTTGPSIAIALVLFTLVGLGGGGRGDGAEAFGDLPAVLDAQFDLGWYLLIPMAVVFALAVLRFPAYPTILIGALLGAVFALVFQPEAVLALADRSDLSRPMTLLSGAWTALFNGYQAETGNAAVDELLSRGGMISMLNTVWLIVCAMGFGAVMEKTGLLERMIRSVLKAAKSTGSLIAATLGTAVGANAVAADQYMAIVLTGRLFQPEYRRRGLAPVNLSRALEDAGTITSPLVPWNTCGAYMAATLGVATLDYLPYAFFNLASPLVATVLAYAGFKILRLPPQSDAEAAAAISASSASPAHARD</sequence>
<dbReference type="InterPro" id="IPR004770">
    <property type="entry name" value="Na/H_antiport_NhaC"/>
</dbReference>
<dbReference type="EMBL" id="JBFWIC010000004">
    <property type="protein sequence ID" value="MEZ0473980.1"/>
    <property type="molecule type" value="Genomic_DNA"/>
</dbReference>
<evidence type="ECO:0000256" key="7">
    <source>
        <dbReference type="ARBA" id="ARBA00023136"/>
    </source>
</evidence>
<dbReference type="Pfam" id="PF03553">
    <property type="entry name" value="Na_H_antiporter"/>
    <property type="match status" value="1"/>
</dbReference>
<evidence type="ECO:0000256" key="3">
    <source>
        <dbReference type="ARBA" id="ARBA00022449"/>
    </source>
</evidence>
<feature type="transmembrane region" description="Helical" evidence="9">
    <location>
        <begin position="206"/>
        <end position="223"/>
    </location>
</feature>
<feature type="transmembrane region" description="Helical" evidence="9">
    <location>
        <begin position="243"/>
        <end position="260"/>
    </location>
</feature>
<comment type="similarity">
    <text evidence="8">Belongs to the NhaC Na(+)/H(+) (TC 2.A.35) antiporter family.</text>
</comment>
<evidence type="ECO:0000256" key="8">
    <source>
        <dbReference type="ARBA" id="ARBA00038435"/>
    </source>
</evidence>
<name>A0ABV4HMM7_9GAMM</name>
<dbReference type="RefSeq" id="WP_370562689.1">
    <property type="nucleotide sequence ID" value="NZ_JBFWIB010000002.1"/>
</dbReference>
<evidence type="ECO:0000256" key="9">
    <source>
        <dbReference type="SAM" id="Phobius"/>
    </source>
</evidence>
<keyword evidence="12" id="KW-1185">Reference proteome</keyword>
<keyword evidence="6 9" id="KW-1133">Transmembrane helix</keyword>
<feature type="transmembrane region" description="Helical" evidence="9">
    <location>
        <begin position="453"/>
        <end position="475"/>
    </location>
</feature>
<accession>A0ABV4HMM7</accession>
<evidence type="ECO:0000313" key="11">
    <source>
        <dbReference type="EMBL" id="MEZ0473980.1"/>
    </source>
</evidence>
<feature type="domain" description="Na+/H+ antiporter NhaC-like C-terminal" evidence="10">
    <location>
        <begin position="166"/>
        <end position="475"/>
    </location>
</feature>
<evidence type="ECO:0000256" key="4">
    <source>
        <dbReference type="ARBA" id="ARBA00022475"/>
    </source>
</evidence>
<feature type="transmembrane region" description="Helical" evidence="9">
    <location>
        <begin position="115"/>
        <end position="148"/>
    </location>
</feature>
<keyword evidence="3" id="KW-0050">Antiport</keyword>
<comment type="subcellular location">
    <subcellularLocation>
        <location evidence="1">Cell membrane</location>
        <topology evidence="1">Multi-pass membrane protein</topology>
    </subcellularLocation>
</comment>
<keyword evidence="5 9" id="KW-0812">Transmembrane</keyword>
<dbReference type="InterPro" id="IPR052180">
    <property type="entry name" value="NhaC_Na-H+_Antiporter"/>
</dbReference>